<evidence type="ECO:0000313" key="2">
    <source>
        <dbReference type="EMBL" id="ODV88564.1"/>
    </source>
</evidence>
<protein>
    <recommendedName>
        <fullName evidence="1">DUF3074 domain-containing protein</fullName>
    </recommendedName>
</protein>
<dbReference type="InterPro" id="IPR023393">
    <property type="entry name" value="START-like_dom_sf"/>
</dbReference>
<reference evidence="3" key="1">
    <citation type="submission" date="2016-02" db="EMBL/GenBank/DDBJ databases">
        <title>Comparative genomics of biotechnologically important yeasts.</title>
        <authorList>
            <consortium name="DOE Joint Genome Institute"/>
            <person name="Riley R."/>
            <person name="Haridas S."/>
            <person name="Wolfe K.H."/>
            <person name="Lopes M.R."/>
            <person name="Hittinger C.T."/>
            <person name="Goker M."/>
            <person name="Salamov A."/>
            <person name="Wisecaver J."/>
            <person name="Long T.M."/>
            <person name="Aerts A.L."/>
            <person name="Barry K."/>
            <person name="Choi C."/>
            <person name="Clum A."/>
            <person name="Coughlan A.Y."/>
            <person name="Deshpande S."/>
            <person name="Douglass A.P."/>
            <person name="Hanson S.J."/>
            <person name="Klenk H.-P."/>
            <person name="Labutti K."/>
            <person name="Lapidus A."/>
            <person name="Lindquist E."/>
            <person name="Lipzen A."/>
            <person name="Meier-Kolthoff J.P."/>
            <person name="Ohm R.A."/>
            <person name="Otillar R.P."/>
            <person name="Pangilinan J."/>
            <person name="Peng Y."/>
            <person name="Rokas A."/>
            <person name="Rosa C.A."/>
            <person name="Scheuner C."/>
            <person name="Sibirny A.A."/>
            <person name="Slot J.C."/>
            <person name="Stielow J.B."/>
            <person name="Sun H."/>
            <person name="Kurtzman C.P."/>
            <person name="Blackwell M."/>
            <person name="Jeffries T.W."/>
            <person name="Grigoriev I.V."/>
        </authorList>
    </citation>
    <scope>NUCLEOTIDE SEQUENCE [LARGE SCALE GENOMIC DNA]</scope>
    <source>
        <strain evidence="3">NRRL Y-17796</strain>
    </source>
</reference>
<dbReference type="Pfam" id="PF11274">
    <property type="entry name" value="DUF3074"/>
    <property type="match status" value="1"/>
</dbReference>
<gene>
    <name evidence="2" type="ORF">CANCADRAFT_124595</name>
</gene>
<dbReference type="Gene3D" id="3.30.530.20">
    <property type="match status" value="1"/>
</dbReference>
<dbReference type="AlphaFoldDB" id="A0A1E4T9Z6"/>
<dbReference type="InterPro" id="IPR024500">
    <property type="entry name" value="DUF3074"/>
</dbReference>
<dbReference type="PANTHER" id="PTHR40370:SF1">
    <property type="entry name" value="DUF3074 DOMAIN-CONTAINING PROTEIN"/>
    <property type="match status" value="1"/>
</dbReference>
<dbReference type="EMBL" id="KV453843">
    <property type="protein sequence ID" value="ODV88564.1"/>
    <property type="molecule type" value="Genomic_DNA"/>
</dbReference>
<dbReference type="OrthoDB" id="6423603at2759"/>
<accession>A0A1E4T9Z6</accession>
<proteinExistence type="predicted"/>
<organism evidence="2 3">
    <name type="scientific">Tortispora caseinolytica NRRL Y-17796</name>
    <dbReference type="NCBI Taxonomy" id="767744"/>
    <lineage>
        <taxon>Eukaryota</taxon>
        <taxon>Fungi</taxon>
        <taxon>Dikarya</taxon>
        <taxon>Ascomycota</taxon>
        <taxon>Saccharomycotina</taxon>
        <taxon>Trigonopsidomycetes</taxon>
        <taxon>Trigonopsidales</taxon>
        <taxon>Trigonopsidaceae</taxon>
        <taxon>Tortispora</taxon>
    </lineage>
</organism>
<feature type="domain" description="DUF3074" evidence="1">
    <location>
        <begin position="73"/>
        <end position="219"/>
    </location>
</feature>
<evidence type="ECO:0000259" key="1">
    <source>
        <dbReference type="Pfam" id="PF11274"/>
    </source>
</evidence>
<name>A0A1E4T9Z6_9ASCO</name>
<dbReference type="PANTHER" id="PTHR40370">
    <property type="entry name" value="EXPRESSED PROTEIN"/>
    <property type="match status" value="1"/>
</dbReference>
<dbReference type="Proteomes" id="UP000095023">
    <property type="component" value="Unassembled WGS sequence"/>
</dbReference>
<keyword evidence="3" id="KW-1185">Reference proteome</keyword>
<dbReference type="SUPFAM" id="SSF55961">
    <property type="entry name" value="Bet v1-like"/>
    <property type="match status" value="1"/>
</dbReference>
<sequence length="224" mass="26157">MNLVVNNDLFTQIGSQPVELPFVFREYSADQLPEPAAITEKCKKFIGDVQKWDKWKRYGPVQTHMRMFGDEYWFARYSTHVEPLSHFKGLLEDHTKHEVEYIPTANSYRTVATKDDWTCFAIEYSLPFPFKKREMVEWITTIDLNDAFLIISFPSNLPASPNTVKGKYLSIEYLYNDGVLTHWTMACCSDAGGFITKRMQKMALAKEISHDVSYYLQWAEKLHK</sequence>
<evidence type="ECO:0000313" key="3">
    <source>
        <dbReference type="Proteomes" id="UP000095023"/>
    </source>
</evidence>